<dbReference type="EMBL" id="CP060490">
    <property type="protein sequence ID" value="QNL44523.1"/>
    <property type="molecule type" value="Genomic_DNA"/>
</dbReference>
<feature type="transmembrane region" description="Helical" evidence="4">
    <location>
        <begin position="79"/>
        <end position="99"/>
    </location>
</feature>
<evidence type="ECO:0000256" key="2">
    <source>
        <dbReference type="ARBA" id="ARBA00022801"/>
    </source>
</evidence>
<dbReference type="SMART" id="SM00228">
    <property type="entry name" value="PDZ"/>
    <property type="match status" value="1"/>
</dbReference>
<dbReference type="PANTHER" id="PTHR43343">
    <property type="entry name" value="PEPTIDASE S12"/>
    <property type="match status" value="1"/>
</dbReference>
<dbReference type="InterPro" id="IPR036034">
    <property type="entry name" value="PDZ_sf"/>
</dbReference>
<dbReference type="KEGG" id="ohi:H8790_00230"/>
<organism evidence="6 7">
    <name type="scientific">Oscillibacter hominis</name>
    <dbReference type="NCBI Taxonomy" id="2763056"/>
    <lineage>
        <taxon>Bacteria</taxon>
        <taxon>Bacillati</taxon>
        <taxon>Bacillota</taxon>
        <taxon>Clostridia</taxon>
        <taxon>Eubacteriales</taxon>
        <taxon>Oscillospiraceae</taxon>
        <taxon>Oscillibacter</taxon>
    </lineage>
</organism>
<evidence type="ECO:0000256" key="3">
    <source>
        <dbReference type="SAM" id="MobiDB-lite"/>
    </source>
</evidence>
<feature type="region of interest" description="Disordered" evidence="3">
    <location>
        <begin position="1"/>
        <end position="35"/>
    </location>
</feature>
<protein>
    <submittedName>
        <fullName evidence="6">Trypsin-like peptidase domain-containing protein</fullName>
    </submittedName>
</protein>
<dbReference type="InterPro" id="IPR001940">
    <property type="entry name" value="Peptidase_S1C"/>
</dbReference>
<keyword evidence="4" id="KW-0812">Transmembrane</keyword>
<dbReference type="GO" id="GO:0006508">
    <property type="term" value="P:proteolysis"/>
    <property type="evidence" value="ECO:0007669"/>
    <property type="project" value="UniProtKB-KW"/>
</dbReference>
<dbReference type="RefSeq" id="WP_187333124.1">
    <property type="nucleotide sequence ID" value="NZ_CP060490.1"/>
</dbReference>
<gene>
    <name evidence="6" type="ORF">H8790_00230</name>
</gene>
<evidence type="ECO:0000313" key="7">
    <source>
        <dbReference type="Proteomes" id="UP000515960"/>
    </source>
</evidence>
<feature type="domain" description="PDZ" evidence="5">
    <location>
        <begin position="337"/>
        <end position="398"/>
    </location>
</feature>
<keyword evidence="4" id="KW-1133">Transmembrane helix</keyword>
<keyword evidence="1" id="KW-0645">Protease</keyword>
<evidence type="ECO:0000259" key="5">
    <source>
        <dbReference type="PROSITE" id="PS50106"/>
    </source>
</evidence>
<accession>A0A7G9B4P2</accession>
<dbReference type="Proteomes" id="UP000515960">
    <property type="component" value="Chromosome"/>
</dbReference>
<dbReference type="PANTHER" id="PTHR43343:SF3">
    <property type="entry name" value="PROTEASE DO-LIKE 8, CHLOROPLASTIC"/>
    <property type="match status" value="1"/>
</dbReference>
<dbReference type="Pfam" id="PF13180">
    <property type="entry name" value="PDZ_2"/>
    <property type="match status" value="1"/>
</dbReference>
<dbReference type="AlphaFoldDB" id="A0A7G9B4P2"/>
<dbReference type="Gene3D" id="2.40.10.120">
    <property type="match status" value="1"/>
</dbReference>
<dbReference type="GO" id="GO:0004252">
    <property type="term" value="F:serine-type endopeptidase activity"/>
    <property type="evidence" value="ECO:0007669"/>
    <property type="project" value="InterPro"/>
</dbReference>
<evidence type="ECO:0000256" key="4">
    <source>
        <dbReference type="SAM" id="Phobius"/>
    </source>
</evidence>
<evidence type="ECO:0000313" key="6">
    <source>
        <dbReference type="EMBL" id="QNL44523.1"/>
    </source>
</evidence>
<dbReference type="InterPro" id="IPR009003">
    <property type="entry name" value="Peptidase_S1_PA"/>
</dbReference>
<dbReference type="InterPro" id="IPR051201">
    <property type="entry name" value="Chloro_Bact_Ser_Proteases"/>
</dbReference>
<sequence length="436" mass="46727">MENEFNQVPASGLADAGPLTTGRGGAGPSGREREWDPREVVEYYVPGPAEEVVERYVSGYTLPQYRKQPIRRRRGKRGFLIFLGCIAALAGMTAVYYLIPDQVFSERPGFIYETPSKEITMDTYPTGGDVRLTLRAFTGEALSAQEIYRKVNPSVVTVMVQLEDGIGVGTGVIFTSDGYILTNYHVVEGGSHCTVALDYGRVIEAKYVAGDADNDLAVLKADAEGLNAAEFGDSNALMVGDPVYAIGNPLGVELRGTLTDGIVSAINRDVQVQGRTLTLIQTNAALNSGNSGGPLINCYGQVVGINTIKMSTNYKTTIEGLGFALPTSVITYMVNDLIQHGEIHSEPTLGITVQPLATLLPDGNQGIEVEEVYQGTGAHQAGVRPGDVIVEAEGESVSTSADLLRIRRGILAGESMELLIWRDGEYLTLSVVLTAE</sequence>
<reference evidence="6 7" key="1">
    <citation type="submission" date="2020-08" db="EMBL/GenBank/DDBJ databases">
        <authorList>
            <person name="Liu C."/>
            <person name="Sun Q."/>
        </authorList>
    </citation>
    <scope>NUCLEOTIDE SEQUENCE [LARGE SCALE GENOMIC DNA]</scope>
    <source>
        <strain evidence="6 7">NSJ-62</strain>
    </source>
</reference>
<proteinExistence type="predicted"/>
<keyword evidence="4" id="KW-0472">Membrane</keyword>
<name>A0A7G9B4P2_9FIRM</name>
<keyword evidence="2" id="KW-0378">Hydrolase</keyword>
<dbReference type="PROSITE" id="PS50106">
    <property type="entry name" value="PDZ"/>
    <property type="match status" value="1"/>
</dbReference>
<dbReference type="SUPFAM" id="SSF50494">
    <property type="entry name" value="Trypsin-like serine proteases"/>
    <property type="match status" value="1"/>
</dbReference>
<dbReference type="Gene3D" id="2.30.42.10">
    <property type="match status" value="1"/>
</dbReference>
<dbReference type="SUPFAM" id="SSF50156">
    <property type="entry name" value="PDZ domain-like"/>
    <property type="match status" value="1"/>
</dbReference>
<dbReference type="InterPro" id="IPR001478">
    <property type="entry name" value="PDZ"/>
</dbReference>
<keyword evidence="7" id="KW-1185">Reference proteome</keyword>
<evidence type="ECO:0000256" key="1">
    <source>
        <dbReference type="ARBA" id="ARBA00022670"/>
    </source>
</evidence>
<dbReference type="PRINTS" id="PR00834">
    <property type="entry name" value="PROTEASES2C"/>
</dbReference>
<dbReference type="Pfam" id="PF13365">
    <property type="entry name" value="Trypsin_2"/>
    <property type="match status" value="1"/>
</dbReference>